<dbReference type="Pfam" id="PF00496">
    <property type="entry name" value="SBP_bac_5"/>
    <property type="match status" value="1"/>
</dbReference>
<reference evidence="5" key="1">
    <citation type="submission" date="2021-04" db="EMBL/GenBank/DDBJ databases">
        <title>Pseudaminobacter soli sp. nov., isolated from paddy soil contaminated by heavy metals.</title>
        <authorList>
            <person name="Zhang K."/>
        </authorList>
    </citation>
    <scope>NUCLEOTIDE SEQUENCE</scope>
    <source>
        <strain evidence="5">19-2017</strain>
    </source>
</reference>
<dbReference type="InterPro" id="IPR039424">
    <property type="entry name" value="SBP_5"/>
</dbReference>
<sequence>MNFEGLIAGTIAGLVLAAGSAQAQQAENKLRWSSTVSITAPDPYYNFHREAMILNGQLVWDTLIYRNPQTGEYEPLLATSWKWIDDVTLEFVLREDVKFHDGRSLTSKDVVYTYNYISDPANKINVQSNVNWIKNAEEIDEKTVRLNLKSAFPPALEYVASLHAILPDGFFGNDGKAGSNGGLIGTGPYKFDEFVPGSTMQLSRWDGYFDGSPKGKPNFSEVEYRAIPDPSTQMAELLSGGLDWIWYVPKDQAGPLSTMPGVVVNPAETMRISFLSYNVRDMEGGNPLQDIRVRQAIAHAIDRDTIVKQVVGQGSTAITAPCFRTQFGCQQEVTQHPYDPEKAKALLAEAGYADGVTLDLVANSSRDRAWVESVAGYLSAVGIKTNVQLLQYAAASERMASNRTHLFMGDWGSYGINDVSALLNNFFTFTPDDMARDETVSNALKAAAATIDKDTRIENYDVATKRIAEQVYWHPLWTNPTTYAHQADLEFQAFPDENPRFFQVKWKD</sequence>
<name>A0A942E7R7_9HYPH</name>
<gene>
    <name evidence="5" type="ORF">KEU06_28330</name>
</gene>
<feature type="domain" description="Solute-binding protein family 5" evidence="4">
    <location>
        <begin position="72"/>
        <end position="428"/>
    </location>
</feature>
<comment type="similarity">
    <text evidence="2">Belongs to the bacterial solute-binding protein 5 family.</text>
</comment>
<keyword evidence="3" id="KW-0732">Signal</keyword>
<proteinExistence type="inferred from homology"/>
<dbReference type="GO" id="GO:0015833">
    <property type="term" value="P:peptide transport"/>
    <property type="evidence" value="ECO:0007669"/>
    <property type="project" value="TreeGrafter"/>
</dbReference>
<dbReference type="Gene3D" id="3.10.105.10">
    <property type="entry name" value="Dipeptide-binding Protein, Domain 3"/>
    <property type="match status" value="1"/>
</dbReference>
<dbReference type="Gene3D" id="3.90.76.10">
    <property type="entry name" value="Dipeptide-binding Protein, Domain 1"/>
    <property type="match status" value="1"/>
</dbReference>
<dbReference type="Gene3D" id="3.40.190.10">
    <property type="entry name" value="Periplasmic binding protein-like II"/>
    <property type="match status" value="1"/>
</dbReference>
<dbReference type="CDD" id="cd08515">
    <property type="entry name" value="PBP2_NikA_DppA_OppA_like_10"/>
    <property type="match status" value="1"/>
</dbReference>
<evidence type="ECO:0000256" key="1">
    <source>
        <dbReference type="ARBA" id="ARBA00004418"/>
    </source>
</evidence>
<evidence type="ECO:0000256" key="2">
    <source>
        <dbReference type="ARBA" id="ARBA00005695"/>
    </source>
</evidence>
<comment type="caution">
    <text evidence="5">The sequence shown here is derived from an EMBL/GenBank/DDBJ whole genome shotgun (WGS) entry which is preliminary data.</text>
</comment>
<dbReference type="AlphaFoldDB" id="A0A942E7R7"/>
<dbReference type="PANTHER" id="PTHR30290:SF38">
    <property type="entry name" value="D,D-DIPEPTIDE-BINDING PERIPLASMIC PROTEIN DDPA-RELATED"/>
    <property type="match status" value="1"/>
</dbReference>
<dbReference type="PROSITE" id="PS01040">
    <property type="entry name" value="SBP_BACTERIAL_5"/>
    <property type="match status" value="1"/>
</dbReference>
<comment type="subcellular location">
    <subcellularLocation>
        <location evidence="1">Periplasm</location>
    </subcellularLocation>
</comment>
<keyword evidence="6" id="KW-1185">Reference proteome</keyword>
<dbReference type="PIRSF" id="PIRSF002741">
    <property type="entry name" value="MppA"/>
    <property type="match status" value="1"/>
</dbReference>
<dbReference type="RefSeq" id="WP_188258048.1">
    <property type="nucleotide sequence ID" value="NZ_JABVCF010000028.1"/>
</dbReference>
<dbReference type="Proteomes" id="UP000680348">
    <property type="component" value="Unassembled WGS sequence"/>
</dbReference>
<evidence type="ECO:0000313" key="5">
    <source>
        <dbReference type="EMBL" id="MBS3652496.1"/>
    </source>
</evidence>
<protein>
    <submittedName>
        <fullName evidence="5">ABC transporter substrate-binding protein</fullName>
    </submittedName>
</protein>
<evidence type="ECO:0000256" key="3">
    <source>
        <dbReference type="ARBA" id="ARBA00022729"/>
    </source>
</evidence>
<dbReference type="GO" id="GO:1904680">
    <property type="term" value="F:peptide transmembrane transporter activity"/>
    <property type="evidence" value="ECO:0007669"/>
    <property type="project" value="TreeGrafter"/>
</dbReference>
<evidence type="ECO:0000259" key="4">
    <source>
        <dbReference type="Pfam" id="PF00496"/>
    </source>
</evidence>
<organism evidence="5 6">
    <name type="scientific">Pseudaminobacter soli</name>
    <name type="common">ex Zhang et al. 2022</name>
    <dbReference type="NCBI Taxonomy" id="2831468"/>
    <lineage>
        <taxon>Bacteria</taxon>
        <taxon>Pseudomonadati</taxon>
        <taxon>Pseudomonadota</taxon>
        <taxon>Alphaproteobacteria</taxon>
        <taxon>Hyphomicrobiales</taxon>
        <taxon>Phyllobacteriaceae</taxon>
        <taxon>Pseudaminobacter</taxon>
    </lineage>
</organism>
<dbReference type="GO" id="GO:0030288">
    <property type="term" value="C:outer membrane-bounded periplasmic space"/>
    <property type="evidence" value="ECO:0007669"/>
    <property type="project" value="UniProtKB-ARBA"/>
</dbReference>
<accession>A0A942E7R7</accession>
<evidence type="ECO:0000313" key="6">
    <source>
        <dbReference type="Proteomes" id="UP000680348"/>
    </source>
</evidence>
<dbReference type="InterPro" id="IPR030678">
    <property type="entry name" value="Peptide/Ni-bd"/>
</dbReference>
<dbReference type="EMBL" id="JAGWCR010000028">
    <property type="protein sequence ID" value="MBS3652496.1"/>
    <property type="molecule type" value="Genomic_DNA"/>
</dbReference>
<dbReference type="SUPFAM" id="SSF53850">
    <property type="entry name" value="Periplasmic binding protein-like II"/>
    <property type="match status" value="1"/>
</dbReference>
<dbReference type="InterPro" id="IPR000914">
    <property type="entry name" value="SBP_5_dom"/>
</dbReference>
<dbReference type="InterPro" id="IPR023765">
    <property type="entry name" value="SBP_5_CS"/>
</dbReference>
<dbReference type="GO" id="GO:0043190">
    <property type="term" value="C:ATP-binding cassette (ABC) transporter complex"/>
    <property type="evidence" value="ECO:0007669"/>
    <property type="project" value="InterPro"/>
</dbReference>
<dbReference type="PANTHER" id="PTHR30290">
    <property type="entry name" value="PERIPLASMIC BINDING COMPONENT OF ABC TRANSPORTER"/>
    <property type="match status" value="1"/>
</dbReference>